<comment type="similarity">
    <text evidence="2">Belongs to the TMEM19 family.</text>
</comment>
<accession>A0A3Q8SDH0</accession>
<dbReference type="Pfam" id="PF01940">
    <property type="entry name" value="DUF92"/>
    <property type="match status" value="1"/>
</dbReference>
<sequence length="280" mass="29736">MNWIIGAVCAIAVSVAAYWKRSLSLSGMLAAALMGTVYFGAGNLFWFGILLLFFVSSSIFSKLKADQKRETEKSYAKTGRRDAGQVMANGGLGMAACIGNALWPDPGWALFFVGVMASVTADTWATEWGSLSRKPPRSILNGRPLSPGTSGGVSLLGSSAALAGGVVIGGAAWLFVMWSGLTSYIFLPLHYWIVIGGLSGFAGAMLDSYLGATLQSMYRCTVCGRSVEATRHCNENTVPLRGWSWLNNDMVNMISSLAAGGLALVLGRWLTEIVQKVILG</sequence>
<dbReference type="InterPro" id="IPR002794">
    <property type="entry name" value="DUF92_TMEM19"/>
</dbReference>
<name>A0A3Q8SDH0_9BACL</name>
<reference evidence="7 8" key="1">
    <citation type="submission" date="2018-11" db="EMBL/GenBank/DDBJ databases">
        <title>Genome sequencing of Paenibacillus lentus DSM25539(T).</title>
        <authorList>
            <person name="Kook J.-K."/>
            <person name="Park S.-N."/>
            <person name="Lim Y.K."/>
        </authorList>
    </citation>
    <scope>NUCLEOTIDE SEQUENCE [LARGE SCALE GENOMIC DNA]</scope>
    <source>
        <strain evidence="7 8">DSM 25539</strain>
    </source>
</reference>
<keyword evidence="4 6" id="KW-1133">Transmembrane helix</keyword>
<evidence type="ECO:0000313" key="8">
    <source>
        <dbReference type="Proteomes" id="UP000273145"/>
    </source>
</evidence>
<dbReference type="EMBL" id="CP034248">
    <property type="protein sequence ID" value="AZK48027.1"/>
    <property type="molecule type" value="Genomic_DNA"/>
</dbReference>
<keyword evidence="8" id="KW-1185">Reference proteome</keyword>
<dbReference type="Proteomes" id="UP000273145">
    <property type="component" value="Chromosome"/>
</dbReference>
<organism evidence="7 8">
    <name type="scientific">Paenibacillus lentus</name>
    <dbReference type="NCBI Taxonomy" id="1338368"/>
    <lineage>
        <taxon>Bacteria</taxon>
        <taxon>Bacillati</taxon>
        <taxon>Bacillota</taxon>
        <taxon>Bacilli</taxon>
        <taxon>Bacillales</taxon>
        <taxon>Paenibacillaceae</taxon>
        <taxon>Paenibacillus</taxon>
    </lineage>
</organism>
<feature type="transmembrane region" description="Helical" evidence="6">
    <location>
        <begin position="86"/>
        <end position="103"/>
    </location>
</feature>
<evidence type="ECO:0000256" key="3">
    <source>
        <dbReference type="ARBA" id="ARBA00022692"/>
    </source>
</evidence>
<dbReference type="PANTHER" id="PTHR13353:SF5">
    <property type="entry name" value="TRANSMEMBRANE PROTEIN 19"/>
    <property type="match status" value="1"/>
</dbReference>
<feature type="transmembrane region" description="Helical" evidence="6">
    <location>
        <begin position="44"/>
        <end position="65"/>
    </location>
</feature>
<evidence type="ECO:0000256" key="4">
    <source>
        <dbReference type="ARBA" id="ARBA00022989"/>
    </source>
</evidence>
<evidence type="ECO:0000256" key="6">
    <source>
        <dbReference type="SAM" id="Phobius"/>
    </source>
</evidence>
<dbReference type="GO" id="GO:0016020">
    <property type="term" value="C:membrane"/>
    <property type="evidence" value="ECO:0007669"/>
    <property type="project" value="UniProtKB-SubCell"/>
</dbReference>
<dbReference type="OrthoDB" id="9808500at2"/>
<keyword evidence="3 6" id="KW-0812">Transmembrane</keyword>
<feature type="transmembrane region" description="Helical" evidence="6">
    <location>
        <begin position="250"/>
        <end position="270"/>
    </location>
</feature>
<dbReference type="RefSeq" id="WP_125084192.1">
    <property type="nucleotide sequence ID" value="NZ_CP034248.1"/>
</dbReference>
<evidence type="ECO:0000256" key="5">
    <source>
        <dbReference type="ARBA" id="ARBA00023136"/>
    </source>
</evidence>
<dbReference type="AlphaFoldDB" id="A0A3Q8SDH0"/>
<feature type="transmembrane region" description="Helical" evidence="6">
    <location>
        <begin position="152"/>
        <end position="177"/>
    </location>
</feature>
<evidence type="ECO:0000256" key="1">
    <source>
        <dbReference type="ARBA" id="ARBA00004141"/>
    </source>
</evidence>
<dbReference type="KEGG" id="plen:EIM92_19170"/>
<dbReference type="PANTHER" id="PTHR13353">
    <property type="entry name" value="TRANSMEMBRANE PROTEIN 19"/>
    <property type="match status" value="1"/>
</dbReference>
<proteinExistence type="inferred from homology"/>
<evidence type="ECO:0000256" key="2">
    <source>
        <dbReference type="ARBA" id="ARBA00009012"/>
    </source>
</evidence>
<evidence type="ECO:0000313" key="7">
    <source>
        <dbReference type="EMBL" id="AZK48027.1"/>
    </source>
</evidence>
<comment type="subcellular location">
    <subcellularLocation>
        <location evidence="1">Membrane</location>
        <topology evidence="1">Multi-pass membrane protein</topology>
    </subcellularLocation>
</comment>
<keyword evidence="5 6" id="KW-0472">Membrane</keyword>
<feature type="transmembrane region" description="Helical" evidence="6">
    <location>
        <begin position="189"/>
        <end position="210"/>
    </location>
</feature>
<protein>
    <submittedName>
        <fullName evidence="7">DUF92 domain-containing protein</fullName>
    </submittedName>
</protein>
<gene>
    <name evidence="7" type="ORF">EIM92_19170</name>
</gene>